<comment type="subcellular location">
    <subcellularLocation>
        <location evidence="1">Mitochondrion</location>
    </subcellularLocation>
</comment>
<evidence type="ECO:0000313" key="12">
    <source>
        <dbReference type="EMBL" id="KAK4676294.1"/>
    </source>
</evidence>
<evidence type="ECO:0000256" key="5">
    <source>
        <dbReference type="ARBA" id="ARBA00022691"/>
    </source>
</evidence>
<feature type="region of interest" description="Disordered" evidence="10">
    <location>
        <begin position="165"/>
        <end position="289"/>
    </location>
</feature>
<evidence type="ECO:0000259" key="11">
    <source>
        <dbReference type="PROSITE" id="PS50157"/>
    </source>
</evidence>
<evidence type="ECO:0000256" key="8">
    <source>
        <dbReference type="PROSITE-ProRule" id="PRU00042"/>
    </source>
</evidence>
<dbReference type="InterPro" id="IPR059095">
    <property type="entry name" value="Znf_C2H2_17_2nd"/>
</dbReference>
<dbReference type="InterPro" id="IPR001737">
    <property type="entry name" value="KsgA/Erm"/>
</dbReference>
<comment type="caution">
    <text evidence="12">The sequence shown here is derived from an EMBL/GenBank/DDBJ whole genome shotgun (WGS) entry which is preliminary data.</text>
</comment>
<comment type="function">
    <text evidence="7">Mitochondrial transcription factor that confers selective promoter recognition on the core subunit of the yeast mitochondrial RNA polymerase. Interacts with DNA in a non-specific manner.</text>
</comment>
<evidence type="ECO:0000256" key="10">
    <source>
        <dbReference type="SAM" id="MobiDB-lite"/>
    </source>
</evidence>
<proteinExistence type="predicted"/>
<name>A0ABR0I803_9PEZI</name>
<feature type="domain" description="C2H2-type" evidence="11">
    <location>
        <begin position="109"/>
        <end position="137"/>
    </location>
</feature>
<keyword evidence="8" id="KW-0862">Zinc</keyword>
<keyword evidence="8" id="KW-0479">Metal-binding</keyword>
<dbReference type="PROSITE" id="PS50157">
    <property type="entry name" value="ZINC_FINGER_C2H2_2"/>
    <property type="match status" value="1"/>
</dbReference>
<dbReference type="SUPFAM" id="SSF53335">
    <property type="entry name" value="S-adenosyl-L-methionine-dependent methyltransferases"/>
    <property type="match status" value="1"/>
</dbReference>
<feature type="compositionally biased region" description="Basic and acidic residues" evidence="10">
    <location>
        <begin position="269"/>
        <end position="289"/>
    </location>
</feature>
<gene>
    <name evidence="12" type="ORF">QC764_511150</name>
</gene>
<evidence type="ECO:0000256" key="2">
    <source>
        <dbReference type="ARBA" id="ARBA00013836"/>
    </source>
</evidence>
<evidence type="ECO:0000256" key="6">
    <source>
        <dbReference type="ARBA" id="ARBA00022884"/>
    </source>
</evidence>
<dbReference type="Gene3D" id="3.30.160.60">
    <property type="entry name" value="Classic Zinc Finger"/>
    <property type="match status" value="1"/>
</dbReference>
<dbReference type="Proteomes" id="UP001323617">
    <property type="component" value="Unassembled WGS sequence"/>
</dbReference>
<reference evidence="12 13" key="1">
    <citation type="journal article" date="2023" name="bioRxiv">
        <title>High-quality genome assemblies of four members of thePodospora anserinaspecies complex.</title>
        <authorList>
            <person name="Ament-Velasquez S.L."/>
            <person name="Vogan A.A."/>
            <person name="Wallerman O."/>
            <person name="Hartmann F."/>
            <person name="Gautier V."/>
            <person name="Silar P."/>
            <person name="Giraud T."/>
            <person name="Johannesson H."/>
        </authorList>
    </citation>
    <scope>NUCLEOTIDE SEQUENCE [LARGE SCALE GENOMIC DNA]</scope>
    <source>
        <strain evidence="12 13">CBS 124.78</strain>
    </source>
</reference>
<keyword evidence="6" id="KW-0694">RNA-binding</keyword>
<evidence type="ECO:0000256" key="9">
    <source>
        <dbReference type="SAM" id="Coils"/>
    </source>
</evidence>
<accession>A0ABR0I803</accession>
<evidence type="ECO:0000256" key="3">
    <source>
        <dbReference type="ARBA" id="ARBA00022603"/>
    </source>
</evidence>
<dbReference type="Gene3D" id="3.40.50.150">
    <property type="entry name" value="Vaccinia Virus protein VP39"/>
    <property type="match status" value="1"/>
</dbReference>
<dbReference type="Pfam" id="PF26176">
    <property type="entry name" value="zf_C2H2_17_2"/>
    <property type="match status" value="1"/>
</dbReference>
<protein>
    <recommendedName>
        <fullName evidence="2">Mitochondrial transcription factor 1</fullName>
    </recommendedName>
</protein>
<feature type="coiled-coil region" evidence="9">
    <location>
        <begin position="684"/>
        <end position="711"/>
    </location>
</feature>
<dbReference type="GeneID" id="87969199"/>
<keyword evidence="13" id="KW-1185">Reference proteome</keyword>
<dbReference type="InterPro" id="IPR023165">
    <property type="entry name" value="rRNA_Ade_diMease-like_C"/>
</dbReference>
<keyword evidence="4" id="KW-0808">Transferase</keyword>
<feature type="region of interest" description="Disordered" evidence="10">
    <location>
        <begin position="882"/>
        <end position="902"/>
    </location>
</feature>
<organism evidence="12 13">
    <name type="scientific">Podospora pseudoanserina</name>
    <dbReference type="NCBI Taxonomy" id="2609844"/>
    <lineage>
        <taxon>Eukaryota</taxon>
        <taxon>Fungi</taxon>
        <taxon>Dikarya</taxon>
        <taxon>Ascomycota</taxon>
        <taxon>Pezizomycotina</taxon>
        <taxon>Sordariomycetes</taxon>
        <taxon>Sordariomycetidae</taxon>
        <taxon>Sordariales</taxon>
        <taxon>Podosporaceae</taxon>
        <taxon>Podospora</taxon>
    </lineage>
</organism>
<dbReference type="PANTHER" id="PTHR11727">
    <property type="entry name" value="DIMETHYLADENOSINE TRANSFERASE"/>
    <property type="match status" value="1"/>
</dbReference>
<evidence type="ECO:0000256" key="1">
    <source>
        <dbReference type="ARBA" id="ARBA00004173"/>
    </source>
</evidence>
<evidence type="ECO:0000256" key="4">
    <source>
        <dbReference type="ARBA" id="ARBA00022679"/>
    </source>
</evidence>
<keyword evidence="8" id="KW-0863">Zinc-finger</keyword>
<dbReference type="InterPro" id="IPR029063">
    <property type="entry name" value="SAM-dependent_MTases_sf"/>
</dbReference>
<evidence type="ECO:0000256" key="7">
    <source>
        <dbReference type="ARBA" id="ARBA00024915"/>
    </source>
</evidence>
<keyword evidence="9" id="KW-0175">Coiled coil</keyword>
<dbReference type="InterPro" id="IPR013087">
    <property type="entry name" value="Znf_C2H2_type"/>
</dbReference>
<sequence length="902" mass="102733">MLPVHHVAQATFLRSLSTRRLIGTIAAGHHRIRLPSPRLQFQEPLQVRHYARFTEDVSLEHVPLEYAPLEHAPLEHVPLERVAAEPMPKAQKQNIPTKDKPCRFACPVPTCEYATKGFTRRPNLRRHIERVHQNERAFPLKELLADIDNNPRLVYPDLEALKSEKLSKQRSGRKKVVELEAQPLPETDAEPSPKAAPLPKEDSTTASTLGKLLGALDNEKPIKRRGRPKKVRDAEPSPEAEQESQPATSGEQPKPARRRGGRPAGSKNKPKDAAKPPKEKRAYVRRSVRYDHPQPEVTFKADCVNTTYLYDALLDTGMWGRRNTAVAKQRRLEMRKHADVKRVNILSEKLCDDVLGYMKPGLLERHKGCDIIDINPGAGLWSRKLNDLLQPRKHVLVEEDYKVYEPFLKPLVEREGVEVLEVAWALWASLFDALEKKGALAAHPVRNYQPDETPERNDTLLVVMNMMTLDKKRVGGRRMGSMTAMILYQLINSVRLQGLFQKYGLVRMLIWVDEHEKAQYLPKTIQRRKAGAIQAELSLDWVTEVAGVDHPNGGKNYIYRRDKHIDMEGMGQVLERMRKAGFKVPEGRETALLKSCLELEKEGKSVKAGEQKPALAARYELGEEEWEKLKETKSKEGTWTTRDNDHLHRNTWLKTQTEKKQEFLYELLIKLDELTKLKLQVLEEEEEGKLAKAAQKKFDKLEAEIKEQWENIDPISRSKFLVARDNLRAFKQPPELGPVLMWDRRQFEPLVVQPEEFLPACDGALLDIQPRAMEPALRAKCEHGSKMFDQMDLIIRSLYLQASAPISQAVEGLWPGSGRGVAEKMKSLRDPALGGTPLKGPVGELDLRALNRTQIVELAERWWQWPFKPSFPELVGRLGEGEEENVDGENGGGATMLGHMFD</sequence>
<dbReference type="RefSeq" id="XP_062799764.1">
    <property type="nucleotide sequence ID" value="XM_062948334.1"/>
</dbReference>
<evidence type="ECO:0000313" key="13">
    <source>
        <dbReference type="Proteomes" id="UP001323617"/>
    </source>
</evidence>
<keyword evidence="3" id="KW-0489">Methyltransferase</keyword>
<dbReference type="EMBL" id="JAFFHC010000005">
    <property type="protein sequence ID" value="KAK4676294.1"/>
    <property type="molecule type" value="Genomic_DNA"/>
</dbReference>
<dbReference type="Gene3D" id="1.10.8.100">
    <property type="entry name" value="Ribosomal RNA adenine dimethylase-like, domain 2"/>
    <property type="match status" value="1"/>
</dbReference>
<dbReference type="PANTHER" id="PTHR11727:SF17">
    <property type="entry name" value="DIMETHYLADENOSINE TRANSFERASE 1, MITOCHONDRIAL"/>
    <property type="match status" value="1"/>
</dbReference>
<keyword evidence="5" id="KW-0949">S-adenosyl-L-methionine</keyword>